<evidence type="ECO:0000256" key="1">
    <source>
        <dbReference type="ARBA" id="ARBA00001966"/>
    </source>
</evidence>
<dbReference type="OrthoDB" id="9802715at2"/>
<dbReference type="GO" id="GO:0046872">
    <property type="term" value="F:metal ion binding"/>
    <property type="evidence" value="ECO:0007669"/>
    <property type="project" value="UniProtKB-KW"/>
</dbReference>
<gene>
    <name evidence="7" type="ORF">SAMN05444373_100870</name>
</gene>
<dbReference type="Pfam" id="PF01869">
    <property type="entry name" value="BcrAD_BadFG"/>
    <property type="match status" value="2"/>
</dbReference>
<name>A0A1M6DQS9_9FIRM</name>
<dbReference type="Gene3D" id="3.30.420.40">
    <property type="match status" value="4"/>
</dbReference>
<evidence type="ECO:0000259" key="6">
    <source>
        <dbReference type="Pfam" id="PF09989"/>
    </source>
</evidence>
<dbReference type="Proteomes" id="UP000324781">
    <property type="component" value="Unassembled WGS sequence"/>
</dbReference>
<protein>
    <submittedName>
        <fullName evidence="7">CoA-substrate-specific enzyme activase, putative</fullName>
    </submittedName>
</protein>
<feature type="domain" description="DUF2229" evidence="6">
    <location>
        <begin position="663"/>
        <end position="876"/>
    </location>
</feature>
<dbReference type="InterPro" id="IPR018709">
    <property type="entry name" value="CoA_activase_DUF2229"/>
</dbReference>
<feature type="domain" description="ATPase BadF/BadG/BcrA/BcrD type" evidence="5">
    <location>
        <begin position="303"/>
        <end position="554"/>
    </location>
</feature>
<keyword evidence="2" id="KW-0479">Metal-binding</keyword>
<evidence type="ECO:0000256" key="2">
    <source>
        <dbReference type="ARBA" id="ARBA00022723"/>
    </source>
</evidence>
<evidence type="ECO:0000256" key="4">
    <source>
        <dbReference type="ARBA" id="ARBA00023014"/>
    </source>
</evidence>
<dbReference type="EMBL" id="FQZP01000008">
    <property type="protein sequence ID" value="SHI75614.1"/>
    <property type="molecule type" value="Genomic_DNA"/>
</dbReference>
<accession>A0A1M6DQS9</accession>
<dbReference type="SUPFAM" id="SSF53067">
    <property type="entry name" value="Actin-like ATPase domain"/>
    <property type="match status" value="2"/>
</dbReference>
<evidence type="ECO:0000259" key="5">
    <source>
        <dbReference type="Pfam" id="PF01869"/>
    </source>
</evidence>
<proteinExistence type="predicted"/>
<dbReference type="InterPro" id="IPR051805">
    <property type="entry name" value="Dehydratase_Activator_Redct"/>
</dbReference>
<keyword evidence="8" id="KW-1185">Reference proteome</keyword>
<dbReference type="InterPro" id="IPR043129">
    <property type="entry name" value="ATPase_NBD"/>
</dbReference>
<evidence type="ECO:0000256" key="3">
    <source>
        <dbReference type="ARBA" id="ARBA00023004"/>
    </source>
</evidence>
<keyword evidence="4" id="KW-0411">Iron-sulfur</keyword>
<dbReference type="PANTHER" id="PTHR32329">
    <property type="entry name" value="BIFUNCTIONAL PROTEIN [INCLUDES 2-HYDROXYACYL-COA DEHYDRATASE (N-TER) AND ITS ACTIVATOR DOMAIN (C_TERM)-RELATED"/>
    <property type="match status" value="1"/>
</dbReference>
<keyword evidence="3" id="KW-0408">Iron</keyword>
<dbReference type="CDD" id="cd24034">
    <property type="entry name" value="ASKHA_NBD_O66634-like_rpt1"/>
    <property type="match status" value="1"/>
</dbReference>
<dbReference type="CDD" id="cd24035">
    <property type="entry name" value="ASKHA_NBD_O66634-like_rpt2"/>
    <property type="match status" value="1"/>
</dbReference>
<evidence type="ECO:0000313" key="8">
    <source>
        <dbReference type="Proteomes" id="UP000324781"/>
    </source>
</evidence>
<comment type="cofactor">
    <cofactor evidence="1">
        <name>[4Fe-4S] cluster</name>
        <dbReference type="ChEBI" id="CHEBI:49883"/>
    </cofactor>
</comment>
<evidence type="ECO:0000313" key="7">
    <source>
        <dbReference type="EMBL" id="SHI75614.1"/>
    </source>
</evidence>
<dbReference type="PANTHER" id="PTHR32329:SF7">
    <property type="entry name" value="ACTIVATOR OF 2-HYDROXYACYL-COA-HYDRATASE"/>
    <property type="match status" value="1"/>
</dbReference>
<dbReference type="InterPro" id="IPR008275">
    <property type="entry name" value="CoA_E_activase_dom"/>
</dbReference>
<dbReference type="NCBIfam" id="TIGR00241">
    <property type="entry name" value="CoA_E_activ"/>
    <property type="match status" value="1"/>
</dbReference>
<feature type="domain" description="ATPase BadF/BadG/BcrA/BcrD type" evidence="5">
    <location>
        <begin position="87"/>
        <end position="250"/>
    </location>
</feature>
<reference evidence="7 8" key="1">
    <citation type="submission" date="2016-11" db="EMBL/GenBank/DDBJ databases">
        <authorList>
            <person name="Varghese N."/>
            <person name="Submissions S."/>
        </authorList>
    </citation>
    <scope>NUCLEOTIDE SEQUENCE [LARGE SCALE GENOMIC DNA]</scope>
    <source>
        <strain evidence="7 8">DSM 19027</strain>
    </source>
</reference>
<sequence length="1431" mass="157726">MKTAGICVGASTITIAEIRTDGNSVEVERTQAIPHEGNPRKILSELFCQGFADRPDRVVITGRKLRHLVNATSIPEPEALEEAYRWWSKTTGKKAGTLVSAGGETVMVYKLDGNGRVIGVRSGNKCASGTGEFFLQQLKRMDLSVEEAMAVADARNPYKVAGRCSVFCKSDCTHALNKGAPKSRVVSGLCRMMAGKIAELLKKEDPGTVLLVGGSASNRIMVRFLEEDGFDVAIPEHSRCFEALGAALWALTHETKPIPQVGNLFASGERNFPKHPPLRDALSRVRFMETVRDKARAGDDCVLGLDVGSTTTKAVLVRRKDKAILAGVYLRTNGDPVGASRKCYAEIASQVDVPVTITGLGVTGSGRQIAGLHALTPAVINEIIAHARAAAHFDPEVDTLFEIGGQDAKYTYLTNGVASDYAMNEACSAGTGSFLEESALESLNIRTEEIGDLALAGDEPPNFSDQCAAFIGSDIKTAIQSGISKADIAAGLVYSICMNYLNRVKGNRPVGKKVFMQGGVCYNKAVPVAMAALTGREIVVPPEPGLMGAYGVALETLSQQEMGQIPVRSFDLKELAGREVAYEEPFVCAGGREKCDRKCVINRIRLNGKVYPFGGACNKYYNLLNHRPDVDAASLDLVSLREKLLFETAGRFVPETVKPNGKRVGINRSLMTNTLLPLYEGFFRTLGYEVILPDTCDPEGCLMEGAAFCWPMEQAHGTLKALLEMKPDVVFLPHIKAFPVPGGSDVRVACPFVQSEPYTLKAAFPELSEVEVLCPVLDMTKGYEAAEAEFMEMGRRLGHSDRETRLAFETGLAAQKAFHQACRETGKKALEEIEASPDSFAVVLYGRPYNAFSSMGNMGIPRKFASRGYRIIPQDFLPVEPEDSQDNMYWASGQWILKAARFVKRHDRLFGTYITNFSCGPDSFLIGYFRDIMGHKPSLTLELDSHTADAGVDTRIEAFIDVAKRYDDMMRRGMHIGDEGEPFRTARLESGAGKMEVVLPDGSRYPLTHPKVKVLVPSMGEIGARMLAATLEYVGVRTVPLPPPGEKELALGRSVASCKECLPLLLTAGSLMRYLEEEWNGEDILVNFMPETSGPCRFGQYSVMMQELVRKQKHDRITMLSLTSENSYAGFGVKFALRAWHSIVLSDVLDDIYSAILAIAEDPEHGAKVFREISEILIDSIARDPWKVLKRKICQAAEMLAKLPRKCELGDIPSIALIGEIYVRRDSFSRQRLVERLSRRGFWVRTAPVAEWIRYCDYIVQHRLVAKSQWVDRIKNRITCMVKNPFEDEIRNMFAHCGFYRVFENDVEHLIAAARDLISPRLTGEAILTVGAALAEIVESVDGVLALGPFGCMPSRISEAMVTNRLNTHKRKIARDAELVARVMEVWPSLPFLSVETDGNAFPQLIESRLEAFLLQVSRLYETKKEICRAK</sequence>
<dbReference type="RefSeq" id="WP_149678103.1">
    <property type="nucleotide sequence ID" value="NZ_FQZP01000008.1"/>
</dbReference>
<dbReference type="InterPro" id="IPR002731">
    <property type="entry name" value="ATPase_BadF"/>
</dbReference>
<dbReference type="Pfam" id="PF09989">
    <property type="entry name" value="DUF2229"/>
    <property type="match status" value="1"/>
</dbReference>
<dbReference type="GO" id="GO:0051536">
    <property type="term" value="F:iron-sulfur cluster binding"/>
    <property type="evidence" value="ECO:0007669"/>
    <property type="project" value="UniProtKB-KW"/>
</dbReference>
<organism evidence="7 8">
    <name type="scientific">Thermoclostridium caenicola</name>
    <dbReference type="NCBI Taxonomy" id="659425"/>
    <lineage>
        <taxon>Bacteria</taxon>
        <taxon>Bacillati</taxon>
        <taxon>Bacillota</taxon>
        <taxon>Clostridia</taxon>
        <taxon>Eubacteriales</taxon>
        <taxon>Oscillospiraceae</taxon>
        <taxon>Thermoclostridium</taxon>
    </lineage>
</organism>